<dbReference type="GO" id="GO:0006122">
    <property type="term" value="P:mitochondrial electron transport, ubiquinol to cytochrome c"/>
    <property type="evidence" value="ECO:0007669"/>
    <property type="project" value="InterPro"/>
</dbReference>
<dbReference type="OrthoDB" id="405848at2759"/>
<evidence type="ECO:0000256" key="3">
    <source>
        <dbReference type="ARBA" id="ARBA00022448"/>
    </source>
</evidence>
<evidence type="ECO:0000256" key="4">
    <source>
        <dbReference type="ARBA" id="ARBA00022660"/>
    </source>
</evidence>
<dbReference type="FunFam" id="1.10.287.20:FF:000003">
    <property type="entry name" value="Cytochrome b-c1 complex subunit 6"/>
    <property type="match status" value="1"/>
</dbReference>
<keyword evidence="6" id="KW-0249">Electron transport</keyword>
<evidence type="ECO:0000256" key="7">
    <source>
        <dbReference type="ARBA" id="ARBA00023128"/>
    </source>
</evidence>
<dbReference type="STRING" id="278944.A0A4Z1J5X4"/>
<keyword evidence="3" id="KW-0813">Transport</keyword>
<evidence type="ECO:0000256" key="1">
    <source>
        <dbReference type="ARBA" id="ARBA00004137"/>
    </source>
</evidence>
<evidence type="ECO:0000256" key="11">
    <source>
        <dbReference type="SAM" id="MobiDB-lite"/>
    </source>
</evidence>
<keyword evidence="8" id="KW-0472">Membrane</keyword>
<feature type="compositionally biased region" description="Acidic residues" evidence="11">
    <location>
        <begin position="62"/>
        <end position="86"/>
    </location>
</feature>
<evidence type="ECO:0000256" key="8">
    <source>
        <dbReference type="ARBA" id="ARBA00023136"/>
    </source>
</evidence>
<dbReference type="InterPro" id="IPR023184">
    <property type="entry name" value="Ubol_cytC_Rdtase_hinge_dom"/>
</dbReference>
<evidence type="ECO:0000256" key="6">
    <source>
        <dbReference type="ARBA" id="ARBA00022982"/>
    </source>
</evidence>
<evidence type="ECO:0000256" key="2">
    <source>
        <dbReference type="ARBA" id="ARBA00006498"/>
    </source>
</evidence>
<protein>
    <recommendedName>
        <fullName evidence="9">Cytochrome b-c1 complex subunit 6, mitochondrial</fullName>
    </recommendedName>
    <alternativeName>
        <fullName evidence="10">Complex III subunit 6</fullName>
    </alternativeName>
</protein>
<dbReference type="Proteomes" id="UP000297452">
    <property type="component" value="Unassembled WGS sequence"/>
</dbReference>
<proteinExistence type="inferred from homology"/>
<accession>A0A4Z1J5X4</accession>
<gene>
    <name evidence="13" type="ORF">BOTNAR_0015g00110</name>
</gene>
<evidence type="ECO:0000313" key="13">
    <source>
        <dbReference type="EMBL" id="TGO69099.1"/>
    </source>
</evidence>
<evidence type="ECO:0000256" key="9">
    <source>
        <dbReference type="ARBA" id="ARBA00044155"/>
    </source>
</evidence>
<dbReference type="Gene3D" id="1.10.287.20">
    <property type="entry name" value="Ubiquinol-cytochrome C reductase hinge domain"/>
    <property type="match status" value="1"/>
</dbReference>
<sequence length="153" mass="16805">MGFFDSWSDLVSAATPWSQAEAEAVSGGSSTEKTPAQKDDGGEGEAKDPSGATPDKRAAKDAEEEESKDEEPEEEEEEEEEDEEEMVDPKDKIEEEYKESAACAPSKHHYDECVERVTSGKEQTPGEDCVEEFFHLAHCATACAAPKLWNTLK</sequence>
<keyword evidence="14" id="KW-1185">Reference proteome</keyword>
<dbReference type="EMBL" id="PQXJ01000015">
    <property type="protein sequence ID" value="TGO69099.1"/>
    <property type="molecule type" value="Genomic_DNA"/>
</dbReference>
<keyword evidence="5" id="KW-0999">Mitochondrion inner membrane</keyword>
<dbReference type="SUPFAM" id="SSF81531">
    <property type="entry name" value="Non-heme 11 kDa protein of cytochrome bc1 complex (Ubiquinol-cytochrome c reductase)"/>
    <property type="match status" value="1"/>
</dbReference>
<evidence type="ECO:0000256" key="10">
    <source>
        <dbReference type="ARBA" id="ARBA00044246"/>
    </source>
</evidence>
<dbReference type="AlphaFoldDB" id="A0A4Z1J5X4"/>
<dbReference type="Pfam" id="PF02320">
    <property type="entry name" value="UCR_hinge"/>
    <property type="match status" value="1"/>
</dbReference>
<comment type="similarity">
    <text evidence="2">Belongs to the UQCRH/QCR6 family.</text>
</comment>
<feature type="compositionally biased region" description="Basic and acidic residues" evidence="11">
    <location>
        <begin position="35"/>
        <end position="61"/>
    </location>
</feature>
<feature type="compositionally biased region" description="Basic and acidic residues" evidence="11">
    <location>
        <begin position="87"/>
        <end position="99"/>
    </location>
</feature>
<keyword evidence="4" id="KW-0679">Respiratory chain</keyword>
<feature type="domain" description="Ubiquinol-cytochrome C reductase hinge" evidence="12">
    <location>
        <begin position="88"/>
        <end position="153"/>
    </location>
</feature>
<dbReference type="InterPro" id="IPR003422">
    <property type="entry name" value="Cyt_b-c1_6"/>
</dbReference>
<feature type="region of interest" description="Disordered" evidence="11">
    <location>
        <begin position="15"/>
        <end position="110"/>
    </location>
</feature>
<dbReference type="GO" id="GO:0005743">
    <property type="term" value="C:mitochondrial inner membrane"/>
    <property type="evidence" value="ECO:0007669"/>
    <property type="project" value="UniProtKB-SubCell"/>
</dbReference>
<evidence type="ECO:0000259" key="12">
    <source>
        <dbReference type="Pfam" id="PF02320"/>
    </source>
</evidence>
<comment type="subcellular location">
    <subcellularLocation>
        <location evidence="1">Mitochondrion inner membrane</location>
        <topology evidence="1">Peripheral membrane protein</topology>
        <orientation evidence="1">Intermembrane side</orientation>
    </subcellularLocation>
</comment>
<evidence type="ECO:0000313" key="14">
    <source>
        <dbReference type="Proteomes" id="UP000297452"/>
    </source>
</evidence>
<evidence type="ECO:0000256" key="5">
    <source>
        <dbReference type="ARBA" id="ARBA00022792"/>
    </source>
</evidence>
<organism evidence="13 14">
    <name type="scientific">Botryotinia narcissicola</name>
    <dbReference type="NCBI Taxonomy" id="278944"/>
    <lineage>
        <taxon>Eukaryota</taxon>
        <taxon>Fungi</taxon>
        <taxon>Dikarya</taxon>
        <taxon>Ascomycota</taxon>
        <taxon>Pezizomycotina</taxon>
        <taxon>Leotiomycetes</taxon>
        <taxon>Helotiales</taxon>
        <taxon>Sclerotiniaceae</taxon>
        <taxon>Botryotinia</taxon>
    </lineage>
</organism>
<dbReference type="InterPro" id="IPR036811">
    <property type="entry name" value="Ubol_cytC_Rdtase_hinge_dom_sf"/>
</dbReference>
<reference evidence="13 14" key="1">
    <citation type="submission" date="2017-12" db="EMBL/GenBank/DDBJ databases">
        <title>Comparative genomics of Botrytis spp.</title>
        <authorList>
            <person name="Valero-Jimenez C.A."/>
            <person name="Tapia P."/>
            <person name="Veloso J."/>
            <person name="Silva-Moreno E."/>
            <person name="Staats M."/>
            <person name="Valdes J.H."/>
            <person name="Van Kan J.A.L."/>
        </authorList>
    </citation>
    <scope>NUCLEOTIDE SEQUENCE [LARGE SCALE GENOMIC DNA]</scope>
    <source>
        <strain evidence="13 14">MUCL2120</strain>
    </source>
</reference>
<comment type="caution">
    <text evidence="13">The sequence shown here is derived from an EMBL/GenBank/DDBJ whole genome shotgun (WGS) entry which is preliminary data.</text>
</comment>
<dbReference type="PANTHER" id="PTHR15336">
    <property type="entry name" value="UBIQUINOL-CYTOCHROME C REDUCTASE COMPLEX 7.8 KDA PROTEIN"/>
    <property type="match status" value="1"/>
</dbReference>
<keyword evidence="7" id="KW-0496">Mitochondrion</keyword>
<name>A0A4Z1J5X4_9HELO</name>
<dbReference type="PANTHER" id="PTHR15336:SF0">
    <property type="entry name" value="CYTOCHROME B-C1 COMPLEX SUBUNIT 6, MITOCHONDRIAL"/>
    <property type="match status" value="1"/>
</dbReference>